<name>A0A420YFE7_9PEZI</name>
<evidence type="ECO:0000256" key="1">
    <source>
        <dbReference type="SAM" id="MobiDB-lite"/>
    </source>
</evidence>
<reference evidence="2 3" key="1">
    <citation type="submission" date="2018-08" db="EMBL/GenBank/DDBJ databases">
        <title>Draft genome of the lignicolous fungus Coniochaeta pulveracea.</title>
        <authorList>
            <person name="Borstlap C.J."/>
            <person name="De Witt R.N."/>
            <person name="Botha A."/>
            <person name="Volschenk H."/>
        </authorList>
    </citation>
    <scope>NUCLEOTIDE SEQUENCE [LARGE SCALE GENOMIC DNA]</scope>
    <source>
        <strain evidence="2 3">CAB683</strain>
    </source>
</reference>
<protein>
    <submittedName>
        <fullName evidence="2">Uncharacterized protein</fullName>
    </submittedName>
</protein>
<proteinExistence type="predicted"/>
<evidence type="ECO:0000313" key="2">
    <source>
        <dbReference type="EMBL" id="RKU46652.1"/>
    </source>
</evidence>
<dbReference type="OrthoDB" id="5239630at2759"/>
<dbReference type="InterPro" id="IPR019034">
    <property type="entry name" value="UPF0390"/>
</dbReference>
<dbReference type="AlphaFoldDB" id="A0A420YFE7"/>
<feature type="compositionally biased region" description="Basic and acidic residues" evidence="1">
    <location>
        <begin position="63"/>
        <end position="74"/>
    </location>
</feature>
<feature type="region of interest" description="Disordered" evidence="1">
    <location>
        <begin position="62"/>
        <end position="81"/>
    </location>
</feature>
<keyword evidence="3" id="KW-1185">Reference proteome</keyword>
<gene>
    <name evidence="2" type="ORF">DL546_007995</name>
</gene>
<dbReference type="Pfam" id="PF09495">
    <property type="entry name" value="DUF2462"/>
    <property type="match status" value="1"/>
</dbReference>
<organism evidence="2 3">
    <name type="scientific">Coniochaeta pulveracea</name>
    <dbReference type="NCBI Taxonomy" id="177199"/>
    <lineage>
        <taxon>Eukaryota</taxon>
        <taxon>Fungi</taxon>
        <taxon>Dikarya</taxon>
        <taxon>Ascomycota</taxon>
        <taxon>Pezizomycotina</taxon>
        <taxon>Sordariomycetes</taxon>
        <taxon>Sordariomycetidae</taxon>
        <taxon>Coniochaetales</taxon>
        <taxon>Coniochaetaceae</taxon>
        <taxon>Coniochaeta</taxon>
    </lineage>
</organism>
<dbReference type="Proteomes" id="UP000275385">
    <property type="component" value="Unassembled WGS sequence"/>
</dbReference>
<dbReference type="STRING" id="177199.A0A420YFE7"/>
<feature type="region of interest" description="Disordered" evidence="1">
    <location>
        <begin position="1"/>
        <end position="33"/>
    </location>
</feature>
<evidence type="ECO:0000313" key="3">
    <source>
        <dbReference type="Proteomes" id="UP000275385"/>
    </source>
</evidence>
<sequence length="81" mass="8651">MGTFKKAAKPTGSKPNVRNAAVAKKKNKTSTDRLSKKLTAGMVAKTEKLLGQRVGHLELIGTGKRDKNLADQKKGGSKKFG</sequence>
<accession>A0A420YFE7</accession>
<dbReference type="EMBL" id="QVQW01000013">
    <property type="protein sequence ID" value="RKU46652.1"/>
    <property type="molecule type" value="Genomic_DNA"/>
</dbReference>
<comment type="caution">
    <text evidence="2">The sequence shown here is derived from an EMBL/GenBank/DDBJ whole genome shotgun (WGS) entry which is preliminary data.</text>
</comment>